<dbReference type="Gene3D" id="4.10.280.10">
    <property type="entry name" value="Helix-loop-helix DNA-binding domain"/>
    <property type="match status" value="1"/>
</dbReference>
<dbReference type="GeneID" id="34685780"/>
<dbReference type="RefSeq" id="XP_022628542.1">
    <property type="nucleotide sequence ID" value="XM_022772194.1"/>
</dbReference>
<feature type="region of interest" description="Disordered" evidence="1">
    <location>
        <begin position="25"/>
        <end position="62"/>
    </location>
</feature>
<dbReference type="InterPro" id="IPR052099">
    <property type="entry name" value="Regulatory_TF_Diverse"/>
</dbReference>
<proteinExistence type="predicted"/>
<dbReference type="AlphaFoldDB" id="A0A0C7NA13"/>
<dbReference type="GO" id="GO:0046983">
    <property type="term" value="F:protein dimerization activity"/>
    <property type="evidence" value="ECO:0007669"/>
    <property type="project" value="InterPro"/>
</dbReference>
<keyword evidence="4" id="KW-1185">Reference proteome</keyword>
<feature type="region of interest" description="Disordered" evidence="1">
    <location>
        <begin position="83"/>
        <end position="113"/>
    </location>
</feature>
<feature type="compositionally biased region" description="Polar residues" evidence="1">
    <location>
        <begin position="38"/>
        <end position="55"/>
    </location>
</feature>
<reference evidence="3 4" key="1">
    <citation type="submission" date="2014-12" db="EMBL/GenBank/DDBJ databases">
        <authorList>
            <person name="Neuveglise Cecile"/>
        </authorList>
    </citation>
    <scope>NUCLEOTIDE SEQUENCE [LARGE SCALE GENOMIC DNA]</scope>
    <source>
        <strain evidence="3 4">CBS 12615</strain>
    </source>
</reference>
<evidence type="ECO:0000259" key="2">
    <source>
        <dbReference type="PROSITE" id="PS50888"/>
    </source>
</evidence>
<feature type="domain" description="BHLH" evidence="2">
    <location>
        <begin position="163"/>
        <end position="238"/>
    </location>
</feature>
<feature type="compositionally biased region" description="Acidic residues" evidence="1">
    <location>
        <begin position="728"/>
        <end position="749"/>
    </location>
</feature>
<dbReference type="STRING" id="1245769.A0A0C7NA13"/>
<dbReference type="PANTHER" id="PTHR47336">
    <property type="entry name" value="TRANSCRIPTION FACTOR HMS1-RELATED"/>
    <property type="match status" value="1"/>
</dbReference>
<dbReference type="HOGENOM" id="CLU_018640_0_0_1"/>
<gene>
    <name evidence="3" type="ORF">LALA0_S05e02850g</name>
</gene>
<dbReference type="InterPro" id="IPR036638">
    <property type="entry name" value="HLH_DNA-bd_sf"/>
</dbReference>
<name>A0A0C7NA13_9SACH</name>
<dbReference type="PROSITE" id="PS50888">
    <property type="entry name" value="BHLH"/>
    <property type="match status" value="1"/>
</dbReference>
<dbReference type="PANTHER" id="PTHR47336:SF2">
    <property type="entry name" value="TRANSCRIPTION FACTOR HMS1-RELATED"/>
    <property type="match status" value="1"/>
</dbReference>
<evidence type="ECO:0000256" key="1">
    <source>
        <dbReference type="SAM" id="MobiDB-lite"/>
    </source>
</evidence>
<dbReference type="Proteomes" id="UP000054304">
    <property type="component" value="Unassembled WGS sequence"/>
</dbReference>
<feature type="compositionally biased region" description="Low complexity" evidence="1">
    <location>
        <begin position="85"/>
        <end position="96"/>
    </location>
</feature>
<protein>
    <submittedName>
        <fullName evidence="3">LALA0S05e02850g1_1</fullName>
    </submittedName>
</protein>
<dbReference type="Pfam" id="PF00010">
    <property type="entry name" value="HLH"/>
    <property type="match status" value="1"/>
</dbReference>
<organism evidence="3 4">
    <name type="scientific">Lachancea lanzarotensis</name>
    <dbReference type="NCBI Taxonomy" id="1245769"/>
    <lineage>
        <taxon>Eukaryota</taxon>
        <taxon>Fungi</taxon>
        <taxon>Dikarya</taxon>
        <taxon>Ascomycota</taxon>
        <taxon>Saccharomycotina</taxon>
        <taxon>Saccharomycetes</taxon>
        <taxon>Saccharomycetales</taxon>
        <taxon>Saccharomycetaceae</taxon>
        <taxon>Lachancea</taxon>
    </lineage>
</organism>
<accession>A0A0C7NA13</accession>
<dbReference type="InterPro" id="IPR011598">
    <property type="entry name" value="bHLH_dom"/>
</dbReference>
<dbReference type="SUPFAM" id="SSF47459">
    <property type="entry name" value="HLH, helix-loop-helix DNA-binding domain"/>
    <property type="match status" value="1"/>
</dbReference>
<feature type="compositionally biased region" description="Basic and acidic residues" evidence="1">
    <location>
        <begin position="28"/>
        <end position="37"/>
    </location>
</feature>
<evidence type="ECO:0000313" key="4">
    <source>
        <dbReference type="Proteomes" id="UP000054304"/>
    </source>
</evidence>
<dbReference type="OrthoDB" id="2133190at2759"/>
<sequence length="749" mass="82603">MASSTSFSPGLSEAEVFLASLHSSESGDEYKSDHWDVNSKNSPMGSVSNNYNSNRNHQDGIWSESTAGTLNLTPESFQEFPLKPQQQQFDQQVDQDTNIGRGNGASSSNGANVYIKTDESPSFAFESGELQDFLKTEDQEDLDSLTFGSLTDSGNGKVMKPRRERVSHNVIEKKYRTNINDKILQLRDTIPTLRCAVKRATGESLSQEDCEELDGLEVACKLNKASVLIKTIEYIRHLENKCTTLKFENTKLKSGQVFTTPESDRNVSSSANDFIMNMSSGVSTQHGTPYAAAYPEKKESPSSKYLMAGLAMTMGASCFGDGNDFDNAKSLMSMPIMHYSPGSGLTFSNANGVISLPTAFLSILRITMLLATGVYFIHLLTNKLTGGKEKTHELPLVPFTDTVSFTDYSQIFETLKKTMVLNRLKYPVNSIERIESEIVNCFALKYYRFKFPVKIWSDKHILSSWSKIKNQVELANQRSGGALKNGLEWSMITNVVTSATSDTLGCEQLEEAIIENGPFTLKDFIQFVNDSMVKYRSDAVVVSLLTELSAAESPANEVVEKVFESKVFNNADLQTSTENLTTLSSLFEPTERNVNHLLELVKQKMKLGKPAGDQILVLYSSIIRNSLSSGHVKQACLWASKIPPKLIASENTSIIGVAAALLVLKNLFATPMLEEVQENRLELDALIGNVRIWLGNDSDSSLSIDARGKLVDFCVDSALACGTKQLDEDTDVETQSEDLSDDEEVGSDL</sequence>
<feature type="region of interest" description="Disordered" evidence="1">
    <location>
        <begin position="727"/>
        <end position="749"/>
    </location>
</feature>
<dbReference type="EMBL" id="LN736364">
    <property type="protein sequence ID" value="CEP62316.1"/>
    <property type="molecule type" value="Genomic_DNA"/>
</dbReference>
<dbReference type="SMART" id="SM00353">
    <property type="entry name" value="HLH"/>
    <property type="match status" value="1"/>
</dbReference>
<evidence type="ECO:0000313" key="3">
    <source>
        <dbReference type="EMBL" id="CEP62316.1"/>
    </source>
</evidence>